<accession>A0A1J7J0E1</accession>
<evidence type="ECO:0000313" key="3">
    <source>
        <dbReference type="Proteomes" id="UP000182658"/>
    </source>
</evidence>
<gene>
    <name evidence="2" type="ORF">CONLIGDRAFT_686780</name>
</gene>
<sequence>MTSQSNQLPADGDKPNSTPPSIITPSPDQRWEKLEPLIDKVIDLYHTSTAQSDECMKLIREYPYNKTNNREVLANIFKSMLDWIDLDGPFMKAVKALHAAVEEVLKPVPGQEPFKFPAGLGDELNNDIFVNKSKINGPYYHDLQYFWDHCEELTPAAYISTGRQALWTCSMHHELLLFTGPMTRKMAENSD</sequence>
<proteinExistence type="predicted"/>
<evidence type="ECO:0000256" key="1">
    <source>
        <dbReference type="SAM" id="MobiDB-lite"/>
    </source>
</evidence>
<organism evidence="2 3">
    <name type="scientific">Coniochaeta ligniaria NRRL 30616</name>
    <dbReference type="NCBI Taxonomy" id="1408157"/>
    <lineage>
        <taxon>Eukaryota</taxon>
        <taxon>Fungi</taxon>
        <taxon>Dikarya</taxon>
        <taxon>Ascomycota</taxon>
        <taxon>Pezizomycotina</taxon>
        <taxon>Sordariomycetes</taxon>
        <taxon>Sordariomycetidae</taxon>
        <taxon>Coniochaetales</taxon>
        <taxon>Coniochaetaceae</taxon>
        <taxon>Coniochaeta</taxon>
    </lineage>
</organism>
<protein>
    <submittedName>
        <fullName evidence="2">Uncharacterized protein</fullName>
    </submittedName>
</protein>
<dbReference type="Proteomes" id="UP000182658">
    <property type="component" value="Unassembled WGS sequence"/>
</dbReference>
<dbReference type="InParanoid" id="A0A1J7J0E1"/>
<name>A0A1J7J0E1_9PEZI</name>
<reference evidence="2 3" key="1">
    <citation type="submission" date="2016-10" db="EMBL/GenBank/DDBJ databases">
        <title>Draft genome sequence of Coniochaeta ligniaria NRRL30616, a lignocellulolytic fungus for bioabatement of inhibitors in plant biomass hydrolysates.</title>
        <authorList>
            <consortium name="DOE Joint Genome Institute"/>
            <person name="Jimenez D.J."/>
            <person name="Hector R.E."/>
            <person name="Riley R."/>
            <person name="Sun H."/>
            <person name="Grigoriev I.V."/>
            <person name="Van Elsas J.D."/>
            <person name="Nichols N.N."/>
        </authorList>
    </citation>
    <scope>NUCLEOTIDE SEQUENCE [LARGE SCALE GENOMIC DNA]</scope>
    <source>
        <strain evidence="2 3">NRRL 30616</strain>
    </source>
</reference>
<dbReference type="AlphaFoldDB" id="A0A1J7J0E1"/>
<dbReference type="EMBL" id="KV875107">
    <property type="protein sequence ID" value="OIW23336.1"/>
    <property type="molecule type" value="Genomic_DNA"/>
</dbReference>
<evidence type="ECO:0000313" key="2">
    <source>
        <dbReference type="EMBL" id="OIW23336.1"/>
    </source>
</evidence>
<feature type="region of interest" description="Disordered" evidence="1">
    <location>
        <begin position="1"/>
        <end position="28"/>
    </location>
</feature>
<keyword evidence="3" id="KW-1185">Reference proteome</keyword>